<reference evidence="5" key="1">
    <citation type="journal article" date="2013" name="Nature">
        <title>Draft genome of the wheat A-genome progenitor Triticum urartu.</title>
        <authorList>
            <person name="Ling H.Q."/>
            <person name="Zhao S."/>
            <person name="Liu D."/>
            <person name="Wang J."/>
            <person name="Sun H."/>
            <person name="Zhang C."/>
            <person name="Fan H."/>
            <person name="Li D."/>
            <person name="Dong L."/>
            <person name="Tao Y."/>
            <person name="Gao C."/>
            <person name="Wu H."/>
            <person name="Li Y."/>
            <person name="Cui Y."/>
            <person name="Guo X."/>
            <person name="Zheng S."/>
            <person name="Wang B."/>
            <person name="Yu K."/>
            <person name="Liang Q."/>
            <person name="Yang W."/>
            <person name="Lou X."/>
            <person name="Chen J."/>
            <person name="Feng M."/>
            <person name="Jian J."/>
            <person name="Zhang X."/>
            <person name="Luo G."/>
            <person name="Jiang Y."/>
            <person name="Liu J."/>
            <person name="Wang Z."/>
            <person name="Sha Y."/>
            <person name="Zhang B."/>
            <person name="Wu H."/>
            <person name="Tang D."/>
            <person name="Shen Q."/>
            <person name="Xue P."/>
            <person name="Zou S."/>
            <person name="Wang X."/>
            <person name="Liu X."/>
            <person name="Wang F."/>
            <person name="Yang Y."/>
            <person name="An X."/>
            <person name="Dong Z."/>
            <person name="Zhang K."/>
            <person name="Zhang X."/>
            <person name="Luo M.C."/>
            <person name="Dvorak J."/>
            <person name="Tong Y."/>
            <person name="Wang J."/>
            <person name="Yang H."/>
            <person name="Li Z."/>
            <person name="Wang D."/>
            <person name="Zhang A."/>
            <person name="Wang J."/>
        </authorList>
    </citation>
    <scope>NUCLEOTIDE SEQUENCE</scope>
    <source>
        <strain evidence="5">cv. G1812</strain>
    </source>
</reference>
<keyword evidence="5" id="KW-1185">Reference proteome</keyword>
<proteinExistence type="predicted"/>
<evidence type="ECO:0000313" key="4">
    <source>
        <dbReference type="EnsemblPlants" id="TuG1812S0002412000.01.T01"/>
    </source>
</evidence>
<reference evidence="4" key="2">
    <citation type="submission" date="2022-06" db="UniProtKB">
        <authorList>
            <consortium name="EnsemblPlants"/>
        </authorList>
    </citation>
    <scope>IDENTIFICATION</scope>
</reference>
<evidence type="ECO:0000256" key="2">
    <source>
        <dbReference type="ARBA" id="ARBA00022840"/>
    </source>
</evidence>
<keyword evidence="2" id="KW-0067">ATP-binding</keyword>
<dbReference type="InterPro" id="IPR011009">
    <property type="entry name" value="Kinase-like_dom_sf"/>
</dbReference>
<organism evidence="4 5">
    <name type="scientific">Triticum urartu</name>
    <name type="common">Red wild einkorn</name>
    <name type="synonym">Crithodium urartu</name>
    <dbReference type="NCBI Taxonomy" id="4572"/>
    <lineage>
        <taxon>Eukaryota</taxon>
        <taxon>Viridiplantae</taxon>
        <taxon>Streptophyta</taxon>
        <taxon>Embryophyta</taxon>
        <taxon>Tracheophyta</taxon>
        <taxon>Spermatophyta</taxon>
        <taxon>Magnoliopsida</taxon>
        <taxon>Liliopsida</taxon>
        <taxon>Poales</taxon>
        <taxon>Poaceae</taxon>
        <taxon>BOP clade</taxon>
        <taxon>Pooideae</taxon>
        <taxon>Triticodae</taxon>
        <taxon>Triticeae</taxon>
        <taxon>Triticinae</taxon>
        <taxon>Triticum</taxon>
    </lineage>
</organism>
<feature type="domain" description="Protein kinase" evidence="3">
    <location>
        <begin position="1"/>
        <end position="152"/>
    </location>
</feature>
<accession>A0A8R7VJL4</accession>
<protein>
    <recommendedName>
        <fullName evidence="3">Protein kinase domain-containing protein</fullName>
    </recommendedName>
</protein>
<evidence type="ECO:0000313" key="5">
    <source>
        <dbReference type="Proteomes" id="UP000015106"/>
    </source>
</evidence>
<evidence type="ECO:0000256" key="1">
    <source>
        <dbReference type="ARBA" id="ARBA00022741"/>
    </source>
</evidence>
<dbReference type="Gramene" id="TuG1812S0002412000.01.T01">
    <property type="protein sequence ID" value="TuG1812S0002412000.01.T01"/>
    <property type="gene ID" value="TuG1812S0002412000.01"/>
</dbReference>
<dbReference type="InterPro" id="IPR050528">
    <property type="entry name" value="L-type_Lectin-RKs"/>
</dbReference>
<dbReference type="PROSITE" id="PS50011">
    <property type="entry name" value="PROTEIN_KINASE_DOM"/>
    <property type="match status" value="1"/>
</dbReference>
<dbReference type="GO" id="GO:0005524">
    <property type="term" value="F:ATP binding"/>
    <property type="evidence" value="ECO:0007669"/>
    <property type="project" value="UniProtKB-KW"/>
</dbReference>
<dbReference type="EnsemblPlants" id="TuG1812S0002412000.01.T01">
    <property type="protein sequence ID" value="TuG1812S0002412000.01.T01"/>
    <property type="gene ID" value="TuG1812S0002412000.01"/>
</dbReference>
<keyword evidence="1" id="KW-0547">Nucleotide-binding</keyword>
<sequence>MFWCLHRQNVKLFLVYELVPNGNLHEHLHERPEVLSWARRYKIVKGIGSALHYLPHLCKPCILHRDIKPSHILLDHDFNAKHGDFGLSRVAQYGDDTSLITAVAVGTADYMDPLCKKRWPLGPRTTWIHCARNMDRSSCALAPTSTALGSSC</sequence>
<dbReference type="Gene3D" id="1.10.510.10">
    <property type="entry name" value="Transferase(Phosphotransferase) domain 1"/>
    <property type="match status" value="1"/>
</dbReference>
<name>A0A8R7VJL4_TRIUA</name>
<dbReference type="GO" id="GO:0004672">
    <property type="term" value="F:protein kinase activity"/>
    <property type="evidence" value="ECO:0007669"/>
    <property type="project" value="InterPro"/>
</dbReference>
<dbReference type="InterPro" id="IPR000719">
    <property type="entry name" value="Prot_kinase_dom"/>
</dbReference>
<dbReference type="Pfam" id="PF00069">
    <property type="entry name" value="Pkinase"/>
    <property type="match status" value="1"/>
</dbReference>
<evidence type="ECO:0000259" key="3">
    <source>
        <dbReference type="PROSITE" id="PS50011"/>
    </source>
</evidence>
<dbReference type="Proteomes" id="UP000015106">
    <property type="component" value="Unassembled WGS sequence"/>
</dbReference>
<dbReference type="AlphaFoldDB" id="A0A8R7VJL4"/>
<dbReference type="SUPFAM" id="SSF56112">
    <property type="entry name" value="Protein kinase-like (PK-like)"/>
    <property type="match status" value="1"/>
</dbReference>
<dbReference type="PANTHER" id="PTHR27007">
    <property type="match status" value="1"/>
</dbReference>